<keyword evidence="19" id="KW-1185">Reference proteome</keyword>
<evidence type="ECO:0000256" key="13">
    <source>
        <dbReference type="ARBA" id="ARBA00065283"/>
    </source>
</evidence>
<dbReference type="PIRSF" id="PIRSF001787">
    <property type="entry name" value="TGF-beta"/>
    <property type="match status" value="1"/>
</dbReference>
<feature type="disulfide bond" evidence="15">
    <location>
        <begin position="295"/>
        <end position="358"/>
    </location>
</feature>
<dbReference type="FunCoup" id="W5N9Y4">
    <property type="interactions" value="228"/>
</dbReference>
<sequence>LVLVTMRSDRLLFLGLWLLGSLSQVFALSTCKPLDLELAKRKRIEAIRGQILSKLRMSREPKEEEPPLEPEPEVLSVYNSTKELSEEQARQAETSPAAQHGEQEEYFGKEVHKFIMKNNESNQGEKKYVKELLFNTSEMRRSLGEGRLVTQAELRLFVKTVFMEPGNEQRLDLYKCKGNKTHYLNSRTVSKASQDTWLSFDVTETVREWLALSEEEQKLELTLFCGCNTDNPEFQFSILGFDKTRGDMKIISKQTSKSPHILVMSLPPDVSGQLRSSRRKRAAPDEICSEKMENCCVRPLYIDFRRDLGWKWIHEPKGYYANYCMGSCTYIWNADNKYSQILALYKHHNPGASAQPCCVPQVLEPLPILYYVGRQHKVEQLSNMIVKTCKCS</sequence>
<keyword evidence="6" id="KW-0165">Cleavage on pair of basic residues</keyword>
<feature type="chain" id="PRO_5016195922" description="Transforming growth factor beta" evidence="14">
    <location>
        <begin position="28"/>
        <end position="392"/>
    </location>
</feature>
<reference evidence="18" key="2">
    <citation type="submission" date="2025-08" db="UniProtKB">
        <authorList>
            <consortium name="Ensembl"/>
        </authorList>
    </citation>
    <scope>IDENTIFICATION</scope>
</reference>
<dbReference type="Pfam" id="PF00019">
    <property type="entry name" value="TGF_beta"/>
    <property type="match status" value="1"/>
</dbReference>
<dbReference type="GO" id="GO:0007507">
    <property type="term" value="P:heart development"/>
    <property type="evidence" value="ECO:0000318"/>
    <property type="project" value="GO_Central"/>
</dbReference>
<keyword evidence="5" id="KW-0272">Extracellular matrix</keyword>
<dbReference type="SMART" id="SM00204">
    <property type="entry name" value="TGFB"/>
    <property type="match status" value="1"/>
</dbReference>
<dbReference type="GeneTree" id="ENSGT00940000160457"/>
<dbReference type="eggNOG" id="KOG3900">
    <property type="taxonomic scope" value="Eukaryota"/>
</dbReference>
<evidence type="ECO:0000256" key="9">
    <source>
        <dbReference type="ARBA" id="ARBA00023157"/>
    </source>
</evidence>
<evidence type="ECO:0000256" key="6">
    <source>
        <dbReference type="ARBA" id="ARBA00022685"/>
    </source>
</evidence>
<dbReference type="PANTHER" id="PTHR11848">
    <property type="entry name" value="TGF-BETA FAMILY"/>
    <property type="match status" value="1"/>
</dbReference>
<evidence type="ECO:0000256" key="7">
    <source>
        <dbReference type="ARBA" id="ARBA00022729"/>
    </source>
</evidence>
<dbReference type="STRING" id="7918.ENSLOCP00000017443"/>
<dbReference type="InterPro" id="IPR001839">
    <property type="entry name" value="TGF-b_C"/>
</dbReference>
<dbReference type="Gene3D" id="2.60.120.970">
    <property type="match status" value="1"/>
</dbReference>
<keyword evidence="11 14" id="KW-0497">Mitogen</keyword>
<feature type="disulfide bond" evidence="15">
    <location>
        <begin position="328"/>
        <end position="391"/>
    </location>
</feature>
<evidence type="ECO:0000256" key="3">
    <source>
        <dbReference type="ARBA" id="ARBA00006656"/>
    </source>
</evidence>
<dbReference type="Gene3D" id="2.10.90.10">
    <property type="entry name" value="Cystine-knot cytokines"/>
    <property type="match status" value="1"/>
</dbReference>
<dbReference type="Ensembl" id="ENSLOCT00000017474.1">
    <property type="protein sequence ID" value="ENSLOCP00000017443.1"/>
    <property type="gene ID" value="ENSLOCG00000014160.1"/>
</dbReference>
<dbReference type="FunFam" id="2.10.90.10:FF:000004">
    <property type="entry name" value="Transforming growth factor beta"/>
    <property type="match status" value="1"/>
</dbReference>
<dbReference type="GO" id="GO:0005125">
    <property type="term" value="F:cytokine activity"/>
    <property type="evidence" value="ECO:0000318"/>
    <property type="project" value="GO_Central"/>
</dbReference>
<evidence type="ECO:0000256" key="5">
    <source>
        <dbReference type="ARBA" id="ARBA00022530"/>
    </source>
</evidence>
<dbReference type="CDD" id="cd19384">
    <property type="entry name" value="TGF_beta_TGFB1"/>
    <property type="match status" value="1"/>
</dbReference>
<keyword evidence="8 14" id="KW-0339">Growth factor</keyword>
<comment type="function">
    <text evidence="1">Transforming growth factor beta-1 proprotein: Precursor of the Latency-associated peptide (LAP) and Transforming growth factor beta-1 (TGF-beta-1) chains, which constitute the regulatory and active subunit of TGF-beta-1, respectively.</text>
</comment>
<evidence type="ECO:0000256" key="1">
    <source>
        <dbReference type="ARBA" id="ARBA00002007"/>
    </source>
</evidence>
<evidence type="ECO:0000256" key="11">
    <source>
        <dbReference type="ARBA" id="ARBA00023246"/>
    </source>
</evidence>
<comment type="subunit">
    <text evidence="13">Latency-associated peptide: Homodimer; disulfide-linked. Latency-associated peptide: Interacts with Transforming growth factor beta-1 (TGF-beta-1) chain; interaction is non-covalent and maintains (TGF-beta-1) in a latent state; each Latency-associated peptide (LAP) monomer interacts with TGF-beta-1 in the other monomer. Transforming growth factor beta-1: Homodimer; disulfide-linked. Transforming growth factor beta-1: Interacts with TGF-beta receptors (tgfbr1 and tgfbr2), leading to signal transduction. Interacts with EFEMP2.</text>
</comment>
<dbReference type="InterPro" id="IPR015615">
    <property type="entry name" value="TGF-beta-rel"/>
</dbReference>
<dbReference type="PRINTS" id="PR01424">
    <property type="entry name" value="TGFBETA1"/>
</dbReference>
<accession>W5N9Y4</accession>
<feature type="domain" description="TGF-beta family profile" evidence="17">
    <location>
        <begin position="278"/>
        <end position="392"/>
    </location>
</feature>
<dbReference type="EMBL" id="AHAT01029602">
    <property type="status" value="NOT_ANNOTATED_CDS"/>
    <property type="molecule type" value="Genomic_DNA"/>
</dbReference>
<evidence type="ECO:0000256" key="14">
    <source>
        <dbReference type="PIRNR" id="PIRNR001787"/>
    </source>
</evidence>
<dbReference type="EMBL" id="AHAT01029601">
    <property type="status" value="NOT_ANNOTATED_CDS"/>
    <property type="molecule type" value="Genomic_DNA"/>
</dbReference>
<keyword evidence="10" id="KW-0325">Glycoprotein</keyword>
<dbReference type="EMBL" id="AHAT01029599">
    <property type="status" value="NOT_ANNOTATED_CDS"/>
    <property type="molecule type" value="Genomic_DNA"/>
</dbReference>
<evidence type="ECO:0000256" key="2">
    <source>
        <dbReference type="ARBA" id="ARBA00004498"/>
    </source>
</evidence>
<dbReference type="GO" id="GO:0042127">
    <property type="term" value="P:regulation of cell population proliferation"/>
    <property type="evidence" value="ECO:0000318"/>
    <property type="project" value="GO_Central"/>
</dbReference>
<comment type="subunit">
    <text evidence="14">Homodimer; disulfide-linked.</text>
</comment>
<dbReference type="InterPro" id="IPR017948">
    <property type="entry name" value="TGFb_CS"/>
</dbReference>
<dbReference type="FunFam" id="2.60.120.970:FF:000033">
    <property type="entry name" value="Transforming growth factor beta"/>
    <property type="match status" value="1"/>
</dbReference>
<dbReference type="PROSITE" id="PS51362">
    <property type="entry name" value="TGF_BETA_2"/>
    <property type="match status" value="1"/>
</dbReference>
<keyword evidence="9 15" id="KW-1015">Disulfide bond</keyword>
<dbReference type="AlphaFoldDB" id="W5N9Y4"/>
<dbReference type="Pfam" id="PF00688">
    <property type="entry name" value="TGFb_propeptide"/>
    <property type="match status" value="1"/>
</dbReference>
<dbReference type="GO" id="GO:0008083">
    <property type="term" value="F:growth factor activity"/>
    <property type="evidence" value="ECO:0007669"/>
    <property type="project" value="UniProtKB-UniRule"/>
</dbReference>
<protein>
    <recommendedName>
        <fullName evidence="14">Transforming growth factor beta</fullName>
    </recommendedName>
</protein>
<dbReference type="PRINTS" id="PR01423">
    <property type="entry name" value="TGFBETA"/>
</dbReference>
<comment type="function">
    <text evidence="12">Required to maintain the Transforming growth factor beta-1 (TGF-beta-1) chain in a latent state during storage in extracellular matrix. Associates non-covalently with TGF-beta-1 and regulates its activation via interaction with 'milieu molecules', such as LTBP1, LRRC32/GARP and LRRC33/NRROS, that control activation of TGF-beta-1. Interaction with integrins (ITGAV:ITGB6 or ITGAV:ITGB8) results in distortion of the Latency-associated peptide chain and subsequent release of the active TGF-beta-1.</text>
</comment>
<feature type="disulfide bond" description="Interchain" evidence="15">
    <location>
        <position position="357"/>
    </location>
</feature>
<keyword evidence="4 14" id="KW-0964">Secreted</keyword>
<reference evidence="19" key="1">
    <citation type="submission" date="2011-12" db="EMBL/GenBank/DDBJ databases">
        <title>The Draft Genome of Lepisosteus oculatus.</title>
        <authorList>
            <consortium name="The Broad Institute Genome Assembly &amp; Analysis Group"/>
            <consortium name="Computational R&amp;D Group"/>
            <consortium name="and Sequencing Platform"/>
            <person name="Di Palma F."/>
            <person name="Alfoldi J."/>
            <person name="Johnson J."/>
            <person name="Berlin A."/>
            <person name="Gnerre S."/>
            <person name="Jaffe D."/>
            <person name="MacCallum I."/>
            <person name="Young S."/>
            <person name="Walker B.J."/>
            <person name="Lander E.S."/>
            <person name="Lindblad-Toh K."/>
        </authorList>
    </citation>
    <scope>NUCLEOTIDE SEQUENCE [LARGE SCALE GENOMIC DNA]</scope>
</reference>
<dbReference type="Bgee" id="ENSLOCG00000014160">
    <property type="expression patterns" value="Expressed in camera-type eye and 12 other cell types or tissues"/>
</dbReference>
<dbReference type="OMA" id="SHNCCLK"/>
<keyword evidence="7 14" id="KW-0732">Signal</keyword>
<dbReference type="InterPro" id="IPR016319">
    <property type="entry name" value="TGF-beta"/>
</dbReference>
<evidence type="ECO:0000256" key="10">
    <source>
        <dbReference type="ARBA" id="ARBA00023180"/>
    </source>
</evidence>
<dbReference type="GO" id="GO:0051781">
    <property type="term" value="P:positive regulation of cell division"/>
    <property type="evidence" value="ECO:0007669"/>
    <property type="project" value="UniProtKB-UniRule"/>
</dbReference>
<evidence type="ECO:0000259" key="17">
    <source>
        <dbReference type="PROSITE" id="PS51362"/>
    </source>
</evidence>
<evidence type="ECO:0000313" key="19">
    <source>
        <dbReference type="Proteomes" id="UP000018468"/>
    </source>
</evidence>
<evidence type="ECO:0000256" key="4">
    <source>
        <dbReference type="ARBA" id="ARBA00022525"/>
    </source>
</evidence>
<evidence type="ECO:0000256" key="12">
    <source>
        <dbReference type="ARBA" id="ARBA00057824"/>
    </source>
</evidence>
<dbReference type="InterPro" id="IPR029034">
    <property type="entry name" value="Cystine-knot_cytokine"/>
</dbReference>
<evidence type="ECO:0000256" key="8">
    <source>
        <dbReference type="ARBA" id="ARBA00023030"/>
    </source>
</evidence>
<feature type="disulfide bond" evidence="15">
    <location>
        <begin position="324"/>
        <end position="389"/>
    </location>
</feature>
<proteinExistence type="inferred from homology"/>
<dbReference type="GO" id="GO:0007179">
    <property type="term" value="P:transforming growth factor beta receptor signaling pathway"/>
    <property type="evidence" value="ECO:0000318"/>
    <property type="project" value="GO_Central"/>
</dbReference>
<name>W5N9Y4_LEPOC</name>
<organism evidence="18 19">
    <name type="scientific">Lepisosteus oculatus</name>
    <name type="common">Spotted gar</name>
    <dbReference type="NCBI Taxonomy" id="7918"/>
    <lineage>
        <taxon>Eukaryota</taxon>
        <taxon>Metazoa</taxon>
        <taxon>Chordata</taxon>
        <taxon>Craniata</taxon>
        <taxon>Vertebrata</taxon>
        <taxon>Euteleostomi</taxon>
        <taxon>Actinopterygii</taxon>
        <taxon>Neopterygii</taxon>
        <taxon>Holostei</taxon>
        <taxon>Semionotiformes</taxon>
        <taxon>Lepisosteidae</taxon>
        <taxon>Lepisosteus</taxon>
    </lineage>
</organism>
<dbReference type="Proteomes" id="UP000018468">
    <property type="component" value="Linkage group LG2"/>
</dbReference>
<comment type="similarity">
    <text evidence="3 14 16">Belongs to the TGF-beta family.</text>
</comment>
<comment type="subcellular location">
    <subcellularLocation>
        <location evidence="2">Secreted</location>
        <location evidence="2">Extracellular space</location>
        <location evidence="2">Extracellular matrix</location>
    </subcellularLocation>
</comment>
<dbReference type="SUPFAM" id="SSF57501">
    <property type="entry name" value="Cystine-knot cytokines"/>
    <property type="match status" value="1"/>
</dbReference>
<dbReference type="PROSITE" id="PS00250">
    <property type="entry name" value="TGF_BETA_1"/>
    <property type="match status" value="1"/>
</dbReference>
<reference evidence="18" key="3">
    <citation type="submission" date="2025-09" db="UniProtKB">
        <authorList>
            <consortium name="Ensembl"/>
        </authorList>
    </citation>
    <scope>IDENTIFICATION</scope>
</reference>
<dbReference type="InterPro" id="IPR003939">
    <property type="entry name" value="TGFb1"/>
</dbReference>
<evidence type="ECO:0000313" key="18">
    <source>
        <dbReference type="Ensembl" id="ENSLOCP00000017443.1"/>
    </source>
</evidence>
<dbReference type="InterPro" id="IPR001111">
    <property type="entry name" value="TGF-b_propeptide"/>
</dbReference>
<evidence type="ECO:0000256" key="15">
    <source>
        <dbReference type="PIRSR" id="PIRSR001787-1"/>
    </source>
</evidence>
<dbReference type="PANTHER" id="PTHR11848:SF125">
    <property type="entry name" value="TRANSFORMING GROWTH FACTOR BETA-1 PROPROTEIN"/>
    <property type="match status" value="1"/>
</dbReference>
<feature type="signal peptide" evidence="14">
    <location>
        <begin position="1"/>
        <end position="27"/>
    </location>
</feature>
<evidence type="ECO:0000256" key="16">
    <source>
        <dbReference type="RuleBase" id="RU000354"/>
    </source>
</evidence>
<dbReference type="EMBL" id="AHAT01029600">
    <property type="status" value="NOT_ANNOTATED_CDS"/>
    <property type="molecule type" value="Genomic_DNA"/>
</dbReference>
<dbReference type="HOGENOM" id="CLU_039840_0_0_1"/>
<dbReference type="GO" id="GO:0005615">
    <property type="term" value="C:extracellular space"/>
    <property type="evidence" value="ECO:0000318"/>
    <property type="project" value="GO_Central"/>
</dbReference>
<dbReference type="GO" id="GO:0005160">
    <property type="term" value="F:transforming growth factor beta receptor binding"/>
    <property type="evidence" value="ECO:0007669"/>
    <property type="project" value="InterPro"/>
</dbReference>
<dbReference type="InParanoid" id="W5N9Y4"/>